<accession>A0A8B7MSN1</accession>
<dbReference type="GO" id="GO:0005634">
    <property type="term" value="C:nucleus"/>
    <property type="evidence" value="ECO:0007669"/>
    <property type="project" value="UniProtKB-SubCell"/>
</dbReference>
<keyword evidence="5" id="KW-0804">Transcription</keyword>
<reference evidence="10" key="1">
    <citation type="journal article" date="2019" name="Nat. Commun.">
        <title>Genome-wide association mapping of date palm fruit traits.</title>
        <authorList>
            <person name="Hazzouri K.M."/>
            <person name="Gros-Balthazard M."/>
            <person name="Flowers J.M."/>
            <person name="Copetti D."/>
            <person name="Lemansour A."/>
            <person name="Lebrun M."/>
            <person name="Masmoudi K."/>
            <person name="Ferrand S."/>
            <person name="Dhar M.I."/>
            <person name="Fresquez Z.A."/>
            <person name="Rosas U."/>
            <person name="Zhang J."/>
            <person name="Talag J."/>
            <person name="Lee S."/>
            <person name="Kudrna D."/>
            <person name="Powell R.F."/>
            <person name="Leitch I.J."/>
            <person name="Krueger R.R."/>
            <person name="Wing R.A."/>
            <person name="Amiri K.M.A."/>
            <person name="Purugganan M.D."/>
        </authorList>
    </citation>
    <scope>NUCLEOTIDE SEQUENCE [LARGE SCALE GENOMIC DNA]</scope>
    <source>
        <strain evidence="10">cv. Khalas</strain>
    </source>
</reference>
<name>A0A8B7MSN1_PHODC</name>
<organism evidence="10 11">
    <name type="scientific">Phoenix dactylifera</name>
    <name type="common">Date palm</name>
    <dbReference type="NCBI Taxonomy" id="42345"/>
    <lineage>
        <taxon>Eukaryota</taxon>
        <taxon>Viridiplantae</taxon>
        <taxon>Streptophyta</taxon>
        <taxon>Embryophyta</taxon>
        <taxon>Tracheophyta</taxon>
        <taxon>Spermatophyta</taxon>
        <taxon>Magnoliopsida</taxon>
        <taxon>Liliopsida</taxon>
        <taxon>Arecaceae</taxon>
        <taxon>Coryphoideae</taxon>
        <taxon>Phoeniceae</taxon>
        <taxon>Phoenix</taxon>
    </lineage>
</organism>
<evidence type="ECO:0000256" key="1">
    <source>
        <dbReference type="ARBA" id="ARBA00004123"/>
    </source>
</evidence>
<dbReference type="RefSeq" id="XP_017696849.2">
    <property type="nucleotide sequence ID" value="XM_017841360.3"/>
</dbReference>
<dbReference type="InterPro" id="IPR004827">
    <property type="entry name" value="bZIP"/>
</dbReference>
<keyword evidence="4" id="KW-0238">DNA-binding</keyword>
<keyword evidence="6" id="KW-0539">Nucleus</keyword>
<evidence type="ECO:0000256" key="3">
    <source>
        <dbReference type="ARBA" id="ARBA00023015"/>
    </source>
</evidence>
<dbReference type="PROSITE" id="PS00036">
    <property type="entry name" value="BZIP_BASIC"/>
    <property type="match status" value="1"/>
</dbReference>
<dbReference type="GO" id="GO:0003677">
    <property type="term" value="F:DNA binding"/>
    <property type="evidence" value="ECO:0007669"/>
    <property type="project" value="UniProtKB-KW"/>
</dbReference>
<evidence type="ECO:0000256" key="2">
    <source>
        <dbReference type="ARBA" id="ARBA00022682"/>
    </source>
</evidence>
<keyword evidence="2" id="KW-0938">Abscisic acid signaling pathway</keyword>
<comment type="subcellular location">
    <subcellularLocation>
        <location evidence="1">Nucleus</location>
    </subcellularLocation>
</comment>
<evidence type="ECO:0000256" key="8">
    <source>
        <dbReference type="SAM" id="MobiDB-lite"/>
    </source>
</evidence>
<evidence type="ECO:0000313" key="11">
    <source>
        <dbReference type="RefSeq" id="XP_017696849.2"/>
    </source>
</evidence>
<evidence type="ECO:0000256" key="7">
    <source>
        <dbReference type="SAM" id="Coils"/>
    </source>
</evidence>
<dbReference type="PANTHER" id="PTHR22952:SF392">
    <property type="entry name" value="BZIP TRANSCRIPTION FACTOR 12"/>
    <property type="match status" value="1"/>
</dbReference>
<dbReference type="InterPro" id="IPR043452">
    <property type="entry name" value="BZIP46-like"/>
</dbReference>
<dbReference type="GO" id="GO:0003700">
    <property type="term" value="F:DNA-binding transcription factor activity"/>
    <property type="evidence" value="ECO:0007669"/>
    <property type="project" value="InterPro"/>
</dbReference>
<evidence type="ECO:0000256" key="4">
    <source>
        <dbReference type="ARBA" id="ARBA00023125"/>
    </source>
</evidence>
<dbReference type="Pfam" id="PF00170">
    <property type="entry name" value="bZIP_1"/>
    <property type="match status" value="1"/>
</dbReference>
<dbReference type="InterPro" id="IPR046347">
    <property type="entry name" value="bZIP_sf"/>
</dbReference>
<feature type="region of interest" description="Disordered" evidence="8">
    <location>
        <begin position="278"/>
        <end position="297"/>
    </location>
</feature>
<dbReference type="FunFam" id="1.20.5.170:FF:000036">
    <property type="entry name" value="ABSCISIC ACID-INSENSITIVE 5-like protein 2"/>
    <property type="match status" value="1"/>
</dbReference>
<dbReference type="OrthoDB" id="644067at2759"/>
<dbReference type="GeneID" id="103701220"/>
<sequence length="297" mass="31504">MASSRVMQSSLTANSDLACEPSVYSLTMSGDQAKNLGSMSMDDLLRNIYGDGTAAAAASSPATPFGGDAEEAAAPPLLAREGSSSLPRSIGSKTVEEVWREISGGKKADGGGDGPGYKDATAAAATAAYGEMTLEDFLARTGAVREEDVRVPLGSAASGGFGVDAMMNDRFGQQQAQLPLENPMLGFGNGVEAGGGGGGRGGRGRKRPVLDPVDRAALQRQKRMIKNRESAARSRERKQAYTVELEAIVTQLEEENARLLGEQEEVHSQRLKQLRENLIPVTEKKQPPRALRRTHSM</sequence>
<dbReference type="SUPFAM" id="SSF57959">
    <property type="entry name" value="Leucine zipper domain"/>
    <property type="match status" value="1"/>
</dbReference>
<dbReference type="AlphaFoldDB" id="A0A8B7MSN1"/>
<evidence type="ECO:0000256" key="6">
    <source>
        <dbReference type="ARBA" id="ARBA00023242"/>
    </source>
</evidence>
<feature type="coiled-coil region" evidence="7">
    <location>
        <begin position="242"/>
        <end position="269"/>
    </location>
</feature>
<evidence type="ECO:0000259" key="9">
    <source>
        <dbReference type="PROSITE" id="PS50217"/>
    </source>
</evidence>
<dbReference type="GO" id="GO:0009738">
    <property type="term" value="P:abscisic acid-activated signaling pathway"/>
    <property type="evidence" value="ECO:0007669"/>
    <property type="project" value="UniProtKB-KW"/>
</dbReference>
<dbReference type="GO" id="GO:0045893">
    <property type="term" value="P:positive regulation of DNA-templated transcription"/>
    <property type="evidence" value="ECO:0007669"/>
    <property type="project" value="InterPro"/>
</dbReference>
<dbReference type="PANTHER" id="PTHR22952">
    <property type="entry name" value="CAMP-RESPONSE ELEMENT BINDING PROTEIN-RELATED"/>
    <property type="match status" value="1"/>
</dbReference>
<proteinExistence type="predicted"/>
<feature type="domain" description="BZIP" evidence="9">
    <location>
        <begin position="217"/>
        <end position="281"/>
    </location>
</feature>
<dbReference type="SMART" id="SM00338">
    <property type="entry name" value="BRLZ"/>
    <property type="match status" value="1"/>
</dbReference>
<evidence type="ECO:0000313" key="10">
    <source>
        <dbReference type="Proteomes" id="UP000228380"/>
    </source>
</evidence>
<dbReference type="PROSITE" id="PS50217">
    <property type="entry name" value="BZIP"/>
    <property type="match status" value="1"/>
</dbReference>
<dbReference type="Gene3D" id="1.20.5.170">
    <property type="match status" value="1"/>
</dbReference>
<protein>
    <submittedName>
        <fullName evidence="11">BZIP transcription factor 12-like</fullName>
    </submittedName>
</protein>
<keyword evidence="3" id="KW-0805">Transcription regulation</keyword>
<reference evidence="11" key="2">
    <citation type="submission" date="2025-08" db="UniProtKB">
        <authorList>
            <consortium name="RefSeq"/>
        </authorList>
    </citation>
    <scope>IDENTIFICATION</scope>
    <source>
        <tissue evidence="11">Young leaves</tissue>
    </source>
</reference>
<dbReference type="Proteomes" id="UP000228380">
    <property type="component" value="Chromosome 14"/>
</dbReference>
<dbReference type="KEGG" id="pda:103701220"/>
<dbReference type="CDD" id="cd14707">
    <property type="entry name" value="bZIP_plant_BZIP46"/>
    <property type="match status" value="1"/>
</dbReference>
<evidence type="ECO:0000256" key="5">
    <source>
        <dbReference type="ARBA" id="ARBA00023163"/>
    </source>
</evidence>
<gene>
    <name evidence="11" type="primary">LOC103701220</name>
</gene>
<keyword evidence="10" id="KW-1185">Reference proteome</keyword>
<keyword evidence="7" id="KW-0175">Coiled coil</keyword>